<dbReference type="InterPro" id="IPR013087">
    <property type="entry name" value="Znf_C2H2_type"/>
</dbReference>
<accession>A0A1G9UF04</accession>
<reference evidence="3" key="1">
    <citation type="submission" date="2016-10" db="EMBL/GenBank/DDBJ databases">
        <authorList>
            <person name="Varghese N."/>
            <person name="Submissions S."/>
        </authorList>
    </citation>
    <scope>NUCLEOTIDE SEQUENCE [LARGE SCALE GENOMIC DNA]</scope>
    <source>
        <strain evidence="3">CGMCC 1.10119</strain>
    </source>
</reference>
<gene>
    <name evidence="2" type="ORF">SAMN04487949_2165</name>
</gene>
<dbReference type="EMBL" id="FNHL01000002">
    <property type="protein sequence ID" value="SDM58537.1"/>
    <property type="molecule type" value="Genomic_DNA"/>
</dbReference>
<dbReference type="InterPro" id="IPR036236">
    <property type="entry name" value="Znf_C2H2_sf"/>
</dbReference>
<dbReference type="PROSITE" id="PS50157">
    <property type="entry name" value="ZINC_FINGER_C2H2_2"/>
    <property type="match status" value="1"/>
</dbReference>
<keyword evidence="3" id="KW-1185">Reference proteome</keyword>
<dbReference type="AlphaFoldDB" id="A0A1G9UF04"/>
<proteinExistence type="predicted"/>
<protein>
    <recommendedName>
        <fullName evidence="1">C2H2-type domain-containing protein</fullName>
    </recommendedName>
</protein>
<dbReference type="STRING" id="660521.SAMN04487949_2165"/>
<dbReference type="OrthoDB" id="29378at1644056"/>
<feature type="domain" description="C2H2-type" evidence="1">
    <location>
        <begin position="20"/>
        <end position="46"/>
    </location>
</feature>
<evidence type="ECO:0000313" key="2">
    <source>
        <dbReference type="EMBL" id="SDM58537.1"/>
    </source>
</evidence>
<name>A0A1G9UF04_9EURY</name>
<dbReference type="Proteomes" id="UP000199451">
    <property type="component" value="Unassembled WGS sequence"/>
</dbReference>
<dbReference type="SUPFAM" id="SSF57667">
    <property type="entry name" value="beta-beta-alpha zinc fingers"/>
    <property type="match status" value="1"/>
</dbReference>
<evidence type="ECO:0000313" key="3">
    <source>
        <dbReference type="Proteomes" id="UP000199451"/>
    </source>
</evidence>
<evidence type="ECO:0000259" key="1">
    <source>
        <dbReference type="PROSITE" id="PS50157"/>
    </source>
</evidence>
<organism evidence="2 3">
    <name type="scientific">Halogranum gelatinilyticum</name>
    <dbReference type="NCBI Taxonomy" id="660521"/>
    <lineage>
        <taxon>Archaea</taxon>
        <taxon>Methanobacteriati</taxon>
        <taxon>Methanobacteriota</taxon>
        <taxon>Stenosarchaea group</taxon>
        <taxon>Halobacteria</taxon>
        <taxon>Halobacteriales</taxon>
        <taxon>Haloferacaceae</taxon>
    </lineage>
</organism>
<sequence length="46" mass="4979">MTTDVTTTTETASGTVEPRYRCDACGKLFRTPEALADHVNSVGLVY</sequence>
<dbReference type="RefSeq" id="WP_170830608.1">
    <property type="nucleotide sequence ID" value="NZ_FNHL01000002.1"/>
</dbReference>
<dbReference type="Gene3D" id="3.30.160.60">
    <property type="entry name" value="Classic Zinc Finger"/>
    <property type="match status" value="1"/>
</dbReference>